<organism evidence="1 2">
    <name type="scientific">Lentinula lateritia</name>
    <dbReference type="NCBI Taxonomy" id="40482"/>
    <lineage>
        <taxon>Eukaryota</taxon>
        <taxon>Fungi</taxon>
        <taxon>Dikarya</taxon>
        <taxon>Basidiomycota</taxon>
        <taxon>Agaricomycotina</taxon>
        <taxon>Agaricomycetes</taxon>
        <taxon>Agaricomycetidae</taxon>
        <taxon>Agaricales</taxon>
        <taxon>Marasmiineae</taxon>
        <taxon>Omphalotaceae</taxon>
        <taxon>Lentinula</taxon>
    </lineage>
</organism>
<dbReference type="Proteomes" id="UP001150217">
    <property type="component" value="Unassembled WGS sequence"/>
</dbReference>
<proteinExistence type="predicted"/>
<reference evidence="1" key="1">
    <citation type="submission" date="2022-08" db="EMBL/GenBank/DDBJ databases">
        <title>A Global Phylogenomic Analysis of the Shiitake Genus Lentinula.</title>
        <authorList>
            <consortium name="DOE Joint Genome Institute"/>
            <person name="Sierra-Patev S."/>
            <person name="Min B."/>
            <person name="Naranjo-Ortiz M."/>
            <person name="Looney B."/>
            <person name="Konkel Z."/>
            <person name="Slot J.C."/>
            <person name="Sakamoto Y."/>
            <person name="Steenwyk J.L."/>
            <person name="Rokas A."/>
            <person name="Carro J."/>
            <person name="Camarero S."/>
            <person name="Ferreira P."/>
            <person name="Molpeceres G."/>
            <person name="Ruiz-Duenas F.J."/>
            <person name="Serrano A."/>
            <person name="Henrissat B."/>
            <person name="Drula E."/>
            <person name="Hughes K.W."/>
            <person name="Mata J.L."/>
            <person name="Ishikawa N.K."/>
            <person name="Vargas-Isla R."/>
            <person name="Ushijima S."/>
            <person name="Smith C.A."/>
            <person name="Ahrendt S."/>
            <person name="Andreopoulos W."/>
            <person name="He G."/>
            <person name="Labutti K."/>
            <person name="Lipzen A."/>
            <person name="Ng V."/>
            <person name="Riley R."/>
            <person name="Sandor L."/>
            <person name="Barry K."/>
            <person name="Martinez A.T."/>
            <person name="Xiao Y."/>
            <person name="Gibbons J.G."/>
            <person name="Terashima K."/>
            <person name="Grigoriev I.V."/>
            <person name="Hibbett D.S."/>
        </authorList>
    </citation>
    <scope>NUCLEOTIDE SEQUENCE</scope>
    <source>
        <strain evidence="1">RHP3577 ss4</strain>
    </source>
</reference>
<comment type="caution">
    <text evidence="1">The sequence shown here is derived from an EMBL/GenBank/DDBJ whole genome shotgun (WGS) entry which is preliminary data.</text>
</comment>
<evidence type="ECO:0000313" key="2">
    <source>
        <dbReference type="Proteomes" id="UP001150217"/>
    </source>
</evidence>
<keyword evidence="2" id="KW-1185">Reference proteome</keyword>
<gene>
    <name evidence="1" type="ORF">C8R41DRAFT_872439</name>
</gene>
<accession>A0ABQ8UWK3</accession>
<name>A0ABQ8UWK3_9AGAR</name>
<dbReference type="Gene3D" id="3.60.10.10">
    <property type="entry name" value="Endonuclease/exonuclease/phosphatase"/>
    <property type="match status" value="1"/>
</dbReference>
<sequence>MVRQQIHPSLPIRSKCKLNTKAAIKLAGLNIKGHGNTNVSNNSNKWSDINNLMIMEKISILVAGEAHMDAERKEDIERMFGRNLKIFYSKLQNTANAAGIAIVLNRRLTNVEETSWHNNEKLSILAIYAPNKDVVTLTSFWTKVRTFFEKNKHMKKLDFIIGDLNMVEEPLDQLPPRAPSIGEGRWTMPIHLMYDKPLSEFIQTKGMKLMEELDALEEPNQRTQENNAQTLWADFKVRMIARAREWAKVVILKIEKDIANLNAKLETISNDPLVENEECSLSITVIKEAISGLESWHRESNRAIAKARNTVQGETLSRYWSGLNKEKKPKEIIH</sequence>
<dbReference type="InterPro" id="IPR036691">
    <property type="entry name" value="Endo/exonu/phosph_ase_sf"/>
</dbReference>
<evidence type="ECO:0000313" key="1">
    <source>
        <dbReference type="EMBL" id="KAJ4463452.1"/>
    </source>
</evidence>
<protein>
    <recommendedName>
        <fullName evidence="3">DNase I-like protein</fullName>
    </recommendedName>
</protein>
<dbReference type="EMBL" id="JANVFT010000165">
    <property type="protein sequence ID" value="KAJ4463452.1"/>
    <property type="molecule type" value="Genomic_DNA"/>
</dbReference>
<evidence type="ECO:0008006" key="3">
    <source>
        <dbReference type="Google" id="ProtNLM"/>
    </source>
</evidence>